<feature type="domain" description="Histidine kinase" evidence="9">
    <location>
        <begin position="117"/>
        <end position="340"/>
    </location>
</feature>
<dbReference type="PROSITE" id="PS50109">
    <property type="entry name" value="HIS_KIN"/>
    <property type="match status" value="1"/>
</dbReference>
<dbReference type="InterPro" id="IPR036890">
    <property type="entry name" value="HATPase_C_sf"/>
</dbReference>
<keyword evidence="8" id="KW-0472">Membrane</keyword>
<dbReference type="OrthoDB" id="9806130at2"/>
<comment type="caution">
    <text evidence="10">The sequence shown here is derived from an EMBL/GenBank/DDBJ whole genome shotgun (WGS) entry which is preliminary data.</text>
</comment>
<dbReference type="CDD" id="cd00082">
    <property type="entry name" value="HisKA"/>
    <property type="match status" value="1"/>
</dbReference>
<sequence>MPENLRMLLLAIAWTAPVVLIGAGIVVWARRMPLVISMVAMVLIPLAATFVGVFGVSGLMFTEDLWNTVAVLAAVSLVTIPGALWLGRFQARRTVWERKMREQERAAERSRRELIAWVSHDLRTPLADIKALAEALADRVVTERTEVAEFADQIDRNAIRLSQMVDDLFEMARINAGALTLDLEAIDLREVADEVVSANAGAAARADVSLTVCPLPDPLMVEGSSSALSRVLTNLVVNAIAHTPPGGEVTVTLNCSDRRAQVSVADTGVGIADSDLPRIFEISYRGTASRTPVNAAGMPVGSGMGLAIARGLVDAHAGAIAARNNVDGGTRFDVTIPLITPA</sequence>
<dbReference type="InterPro" id="IPR036097">
    <property type="entry name" value="HisK_dim/P_sf"/>
</dbReference>
<name>M0QDQ4_9ACTN</name>
<dbReference type="PRINTS" id="PR00344">
    <property type="entry name" value="BCTRLSENSOR"/>
</dbReference>
<keyword evidence="6 10" id="KW-0418">Kinase</keyword>
<dbReference type="STRING" id="1223545.GS4_03_00210"/>
<reference evidence="10 11" key="1">
    <citation type="submission" date="2013-01" db="EMBL/GenBank/DDBJ databases">
        <title>Whole genome shotgun sequence of Gordonia soli NBRC 108243.</title>
        <authorList>
            <person name="Isaki-Nakamura S."/>
            <person name="Hosoyama A."/>
            <person name="Tsuchikane K."/>
            <person name="Ando Y."/>
            <person name="Baba S."/>
            <person name="Ohji S."/>
            <person name="Hamada M."/>
            <person name="Tamura T."/>
            <person name="Yamazoe A."/>
            <person name="Yamazaki S."/>
            <person name="Fujita N."/>
        </authorList>
    </citation>
    <scope>NUCLEOTIDE SEQUENCE [LARGE SCALE GENOMIC DNA]</scope>
    <source>
        <strain evidence="10 11">NBRC 108243</strain>
    </source>
</reference>
<gene>
    <name evidence="10" type="ORF">GS4_03_00210</name>
</gene>
<organism evidence="10 11">
    <name type="scientific">Gordonia soli NBRC 108243</name>
    <dbReference type="NCBI Taxonomy" id="1223545"/>
    <lineage>
        <taxon>Bacteria</taxon>
        <taxon>Bacillati</taxon>
        <taxon>Actinomycetota</taxon>
        <taxon>Actinomycetes</taxon>
        <taxon>Mycobacteriales</taxon>
        <taxon>Gordoniaceae</taxon>
        <taxon>Gordonia</taxon>
    </lineage>
</organism>
<comment type="subcellular location">
    <subcellularLocation>
        <location evidence="2">Cell membrane</location>
    </subcellularLocation>
</comment>
<keyword evidence="11" id="KW-1185">Reference proteome</keyword>
<keyword evidence="5" id="KW-0808">Transferase</keyword>
<evidence type="ECO:0000313" key="11">
    <source>
        <dbReference type="Proteomes" id="UP000011666"/>
    </source>
</evidence>
<evidence type="ECO:0000256" key="6">
    <source>
        <dbReference type="ARBA" id="ARBA00022777"/>
    </source>
</evidence>
<dbReference type="SMART" id="SM00387">
    <property type="entry name" value="HATPase_c"/>
    <property type="match status" value="1"/>
</dbReference>
<evidence type="ECO:0000256" key="7">
    <source>
        <dbReference type="ARBA" id="ARBA00023012"/>
    </source>
</evidence>
<dbReference type="EMBL" id="BANX01000003">
    <property type="protein sequence ID" value="GAC66574.1"/>
    <property type="molecule type" value="Genomic_DNA"/>
</dbReference>
<evidence type="ECO:0000256" key="4">
    <source>
        <dbReference type="ARBA" id="ARBA00022553"/>
    </source>
</evidence>
<keyword evidence="8" id="KW-1133">Transmembrane helix</keyword>
<dbReference type="Pfam" id="PF00512">
    <property type="entry name" value="HisKA"/>
    <property type="match status" value="1"/>
</dbReference>
<evidence type="ECO:0000256" key="1">
    <source>
        <dbReference type="ARBA" id="ARBA00000085"/>
    </source>
</evidence>
<dbReference type="RefSeq" id="WP_007616921.1">
    <property type="nucleotide sequence ID" value="NZ_BANX01000003.1"/>
</dbReference>
<dbReference type="Gene3D" id="3.30.565.10">
    <property type="entry name" value="Histidine kinase-like ATPase, C-terminal domain"/>
    <property type="match status" value="1"/>
</dbReference>
<comment type="catalytic activity">
    <reaction evidence="1">
        <text>ATP + protein L-histidine = ADP + protein N-phospho-L-histidine.</text>
        <dbReference type="EC" id="2.7.13.3"/>
    </reaction>
</comment>
<keyword evidence="4" id="KW-0597">Phosphoprotein</keyword>
<evidence type="ECO:0000256" key="8">
    <source>
        <dbReference type="SAM" id="Phobius"/>
    </source>
</evidence>
<evidence type="ECO:0000256" key="2">
    <source>
        <dbReference type="ARBA" id="ARBA00004236"/>
    </source>
</evidence>
<dbReference type="Gene3D" id="1.10.287.130">
    <property type="match status" value="1"/>
</dbReference>
<dbReference type="AlphaFoldDB" id="M0QDQ4"/>
<evidence type="ECO:0000256" key="5">
    <source>
        <dbReference type="ARBA" id="ARBA00022679"/>
    </source>
</evidence>
<keyword evidence="8" id="KW-0812">Transmembrane</keyword>
<dbReference type="Proteomes" id="UP000011666">
    <property type="component" value="Unassembled WGS sequence"/>
</dbReference>
<dbReference type="EC" id="2.7.13.3" evidence="3"/>
<dbReference type="GO" id="GO:0000155">
    <property type="term" value="F:phosphorelay sensor kinase activity"/>
    <property type="evidence" value="ECO:0007669"/>
    <property type="project" value="InterPro"/>
</dbReference>
<evidence type="ECO:0000259" key="9">
    <source>
        <dbReference type="PROSITE" id="PS50109"/>
    </source>
</evidence>
<dbReference type="GO" id="GO:0005886">
    <property type="term" value="C:plasma membrane"/>
    <property type="evidence" value="ECO:0007669"/>
    <property type="project" value="UniProtKB-SubCell"/>
</dbReference>
<dbReference type="SMART" id="SM00388">
    <property type="entry name" value="HisKA"/>
    <property type="match status" value="1"/>
</dbReference>
<evidence type="ECO:0000256" key="3">
    <source>
        <dbReference type="ARBA" id="ARBA00012438"/>
    </source>
</evidence>
<keyword evidence="7" id="KW-0902">Two-component regulatory system</keyword>
<feature type="transmembrane region" description="Helical" evidence="8">
    <location>
        <begin position="6"/>
        <end position="28"/>
    </location>
</feature>
<accession>M0QDQ4</accession>
<dbReference type="eggNOG" id="COG2205">
    <property type="taxonomic scope" value="Bacteria"/>
</dbReference>
<evidence type="ECO:0000313" key="10">
    <source>
        <dbReference type="EMBL" id="GAC66574.1"/>
    </source>
</evidence>
<dbReference type="PANTHER" id="PTHR43711">
    <property type="entry name" value="TWO-COMPONENT HISTIDINE KINASE"/>
    <property type="match status" value="1"/>
</dbReference>
<proteinExistence type="predicted"/>
<dbReference type="InterPro" id="IPR005467">
    <property type="entry name" value="His_kinase_dom"/>
</dbReference>
<feature type="transmembrane region" description="Helical" evidence="8">
    <location>
        <begin position="35"/>
        <end position="59"/>
    </location>
</feature>
<dbReference type="InterPro" id="IPR003661">
    <property type="entry name" value="HisK_dim/P_dom"/>
</dbReference>
<dbReference type="InterPro" id="IPR003594">
    <property type="entry name" value="HATPase_dom"/>
</dbReference>
<dbReference type="PANTHER" id="PTHR43711:SF1">
    <property type="entry name" value="HISTIDINE KINASE 1"/>
    <property type="match status" value="1"/>
</dbReference>
<dbReference type="Pfam" id="PF02518">
    <property type="entry name" value="HATPase_c"/>
    <property type="match status" value="1"/>
</dbReference>
<dbReference type="SUPFAM" id="SSF55874">
    <property type="entry name" value="ATPase domain of HSP90 chaperone/DNA topoisomerase II/histidine kinase"/>
    <property type="match status" value="1"/>
</dbReference>
<dbReference type="InterPro" id="IPR004358">
    <property type="entry name" value="Sig_transdc_His_kin-like_C"/>
</dbReference>
<dbReference type="InterPro" id="IPR050736">
    <property type="entry name" value="Sensor_HK_Regulatory"/>
</dbReference>
<dbReference type="SUPFAM" id="SSF47384">
    <property type="entry name" value="Homodimeric domain of signal transducing histidine kinase"/>
    <property type="match status" value="1"/>
</dbReference>
<feature type="transmembrane region" description="Helical" evidence="8">
    <location>
        <begin position="65"/>
        <end position="86"/>
    </location>
</feature>
<protein>
    <recommendedName>
        <fullName evidence="3">histidine kinase</fullName>
        <ecNumber evidence="3">2.7.13.3</ecNumber>
    </recommendedName>
</protein>